<dbReference type="InterPro" id="IPR023366">
    <property type="entry name" value="ATP_synth_asu-like_sf"/>
</dbReference>
<evidence type="ECO:0000256" key="7">
    <source>
        <dbReference type="ARBA" id="ARBA00022619"/>
    </source>
</evidence>
<accession>A0A917NKE0</accession>
<dbReference type="SUPFAM" id="SSF63380">
    <property type="entry name" value="Riboflavin synthase domain-like"/>
    <property type="match status" value="2"/>
</dbReference>
<keyword evidence="8" id="KW-0808">Transferase</keyword>
<evidence type="ECO:0000256" key="1">
    <source>
        <dbReference type="ARBA" id="ARBA00000968"/>
    </source>
</evidence>
<comment type="catalytic activity">
    <reaction evidence="1">
        <text>2 6,7-dimethyl-8-(1-D-ribityl)lumazine + H(+) = 5-amino-6-(D-ribitylamino)uracil + riboflavin</text>
        <dbReference type="Rhea" id="RHEA:20772"/>
        <dbReference type="ChEBI" id="CHEBI:15378"/>
        <dbReference type="ChEBI" id="CHEBI:15934"/>
        <dbReference type="ChEBI" id="CHEBI:57986"/>
        <dbReference type="ChEBI" id="CHEBI:58201"/>
        <dbReference type="EC" id="2.5.1.9"/>
    </reaction>
</comment>
<feature type="domain" description="Lumazine-binding" evidence="12">
    <location>
        <begin position="1"/>
        <end position="96"/>
    </location>
</feature>
<feature type="repeat" description="Lumazine-binding" evidence="11">
    <location>
        <begin position="97"/>
        <end position="193"/>
    </location>
</feature>
<evidence type="ECO:0000256" key="8">
    <source>
        <dbReference type="ARBA" id="ARBA00022679"/>
    </source>
</evidence>
<name>A0A917NKE0_9BACL</name>
<dbReference type="EMBL" id="BMOY01000023">
    <property type="protein sequence ID" value="GGJ07764.1"/>
    <property type="molecule type" value="Genomic_DNA"/>
</dbReference>
<dbReference type="GO" id="GO:0009231">
    <property type="term" value="P:riboflavin biosynthetic process"/>
    <property type="evidence" value="ECO:0007669"/>
    <property type="project" value="UniProtKB-KW"/>
</dbReference>
<protein>
    <recommendedName>
        <fullName evidence="6 10">Riboflavin synthase</fullName>
        <ecNumber evidence="5 10">2.5.1.9</ecNumber>
    </recommendedName>
</protein>
<dbReference type="CDD" id="cd00402">
    <property type="entry name" value="Riboflavin_synthase_like"/>
    <property type="match status" value="1"/>
</dbReference>
<evidence type="ECO:0000313" key="13">
    <source>
        <dbReference type="EMBL" id="GGJ07764.1"/>
    </source>
</evidence>
<feature type="repeat" description="Lumazine-binding" evidence="11">
    <location>
        <begin position="1"/>
        <end position="96"/>
    </location>
</feature>
<evidence type="ECO:0000256" key="11">
    <source>
        <dbReference type="PROSITE-ProRule" id="PRU00524"/>
    </source>
</evidence>
<dbReference type="NCBIfam" id="TIGR00187">
    <property type="entry name" value="ribE"/>
    <property type="match status" value="1"/>
</dbReference>
<dbReference type="FunFam" id="2.40.30.20:FF:000003">
    <property type="entry name" value="Riboflavin synthase, alpha subunit"/>
    <property type="match status" value="1"/>
</dbReference>
<dbReference type="PANTHER" id="PTHR21098:SF12">
    <property type="entry name" value="RIBOFLAVIN SYNTHASE"/>
    <property type="match status" value="1"/>
</dbReference>
<dbReference type="PIRSF" id="PIRSF000498">
    <property type="entry name" value="Riboflavin_syn_A"/>
    <property type="match status" value="1"/>
</dbReference>
<comment type="caution">
    <text evidence="13">The sequence shown here is derived from an EMBL/GenBank/DDBJ whole genome shotgun (WGS) entry which is preliminary data.</text>
</comment>
<dbReference type="GO" id="GO:0004746">
    <property type="term" value="F:riboflavin synthase activity"/>
    <property type="evidence" value="ECO:0007669"/>
    <property type="project" value="UniProtKB-UniRule"/>
</dbReference>
<comment type="pathway">
    <text evidence="3">Cofactor biosynthesis; riboflavin biosynthesis; riboflavin from 2-hydroxy-3-oxobutyl phosphate and 5-amino-6-(D-ribitylamino)uracil: step 2/2.</text>
</comment>
<evidence type="ECO:0000256" key="10">
    <source>
        <dbReference type="NCBIfam" id="TIGR00187"/>
    </source>
</evidence>
<dbReference type="NCBIfam" id="NF006767">
    <property type="entry name" value="PRK09289.1"/>
    <property type="match status" value="1"/>
</dbReference>
<dbReference type="Pfam" id="PF00677">
    <property type="entry name" value="Lum_binding"/>
    <property type="match status" value="2"/>
</dbReference>
<feature type="domain" description="Lumazine-binding" evidence="12">
    <location>
        <begin position="97"/>
        <end position="193"/>
    </location>
</feature>
<evidence type="ECO:0000256" key="5">
    <source>
        <dbReference type="ARBA" id="ARBA00012827"/>
    </source>
</evidence>
<dbReference type="PROSITE" id="PS51177">
    <property type="entry name" value="LUMAZINE_BIND"/>
    <property type="match status" value="2"/>
</dbReference>
<dbReference type="InterPro" id="IPR026017">
    <property type="entry name" value="Lumazine-bd_dom"/>
</dbReference>
<dbReference type="PANTHER" id="PTHR21098">
    <property type="entry name" value="RIBOFLAVIN SYNTHASE ALPHA CHAIN"/>
    <property type="match status" value="1"/>
</dbReference>
<dbReference type="RefSeq" id="WP_188882311.1">
    <property type="nucleotide sequence ID" value="NZ_BMOY01000023.1"/>
</dbReference>
<evidence type="ECO:0000259" key="12">
    <source>
        <dbReference type="PROSITE" id="PS51177"/>
    </source>
</evidence>
<keyword evidence="7" id="KW-0686">Riboflavin biosynthesis</keyword>
<comment type="subunit">
    <text evidence="4">Homotrimer.</text>
</comment>
<proteinExistence type="predicted"/>
<dbReference type="FunFam" id="2.40.30.20:FF:000004">
    <property type="entry name" value="Riboflavin synthase, alpha subunit"/>
    <property type="match status" value="1"/>
</dbReference>
<evidence type="ECO:0000256" key="9">
    <source>
        <dbReference type="ARBA" id="ARBA00022737"/>
    </source>
</evidence>
<keyword evidence="9" id="KW-0677">Repeat</keyword>
<dbReference type="Gene3D" id="2.40.30.20">
    <property type="match status" value="2"/>
</dbReference>
<dbReference type="Proteomes" id="UP000637695">
    <property type="component" value="Unassembled WGS sequence"/>
</dbReference>
<evidence type="ECO:0000256" key="6">
    <source>
        <dbReference type="ARBA" id="ARBA00013950"/>
    </source>
</evidence>
<evidence type="ECO:0000256" key="2">
    <source>
        <dbReference type="ARBA" id="ARBA00002803"/>
    </source>
</evidence>
<comment type="function">
    <text evidence="2">Catalyzes the dismutation of two molecules of 6,7-dimethyl-8-ribityllumazine, resulting in the formation of riboflavin and 5-amino-6-(D-ribitylamino)uracil.</text>
</comment>
<reference evidence="13" key="1">
    <citation type="journal article" date="2014" name="Int. J. Syst. Evol. Microbiol.">
        <title>Complete genome sequence of Corynebacterium casei LMG S-19264T (=DSM 44701T), isolated from a smear-ripened cheese.</title>
        <authorList>
            <consortium name="US DOE Joint Genome Institute (JGI-PGF)"/>
            <person name="Walter F."/>
            <person name="Albersmeier A."/>
            <person name="Kalinowski J."/>
            <person name="Ruckert C."/>
        </authorList>
    </citation>
    <scope>NUCLEOTIDE SEQUENCE</scope>
    <source>
        <strain evidence="13">JCM 18487</strain>
    </source>
</reference>
<sequence length="234" mass="24448">MFTGLVEEVAVVRRIDKSPRGARLHLDAAKVVADVRAGDSIAVNGACLTVTACDDRGFVAEAVPETMRRTNLGRLGPGSRVNVERALRLGDRFGGHIVTGHVDGTGVLRRREAEGMATVLTIEAPARLMRYIAEKGSICVDGVSLTVMDRTASAFRVSIIPHTGSHTTLLTLPVGAEVNLECDVLAKYVEQLLAAGRAPDGQAGGGEAAGASLSPGGQGATGLDLSFLRRYGFA</sequence>
<organism evidence="13 14">
    <name type="scientific">Alicyclobacillus cellulosilyticus</name>
    <dbReference type="NCBI Taxonomy" id="1003997"/>
    <lineage>
        <taxon>Bacteria</taxon>
        <taxon>Bacillati</taxon>
        <taxon>Bacillota</taxon>
        <taxon>Bacilli</taxon>
        <taxon>Bacillales</taxon>
        <taxon>Alicyclobacillaceae</taxon>
        <taxon>Alicyclobacillus</taxon>
    </lineage>
</organism>
<keyword evidence="14" id="KW-1185">Reference proteome</keyword>
<dbReference type="InterPro" id="IPR017938">
    <property type="entry name" value="Riboflavin_synthase-like_b-brl"/>
</dbReference>
<dbReference type="InterPro" id="IPR001783">
    <property type="entry name" value="Lumazine-bd"/>
</dbReference>
<dbReference type="AlphaFoldDB" id="A0A917NKE0"/>
<reference evidence="13" key="2">
    <citation type="submission" date="2020-09" db="EMBL/GenBank/DDBJ databases">
        <authorList>
            <person name="Sun Q."/>
            <person name="Ohkuma M."/>
        </authorList>
    </citation>
    <scope>NUCLEOTIDE SEQUENCE</scope>
    <source>
        <strain evidence="13">JCM 18487</strain>
    </source>
</reference>
<evidence type="ECO:0000313" key="14">
    <source>
        <dbReference type="Proteomes" id="UP000637695"/>
    </source>
</evidence>
<gene>
    <name evidence="13" type="ORF">GCM10010885_16080</name>
</gene>
<evidence type="ECO:0000256" key="4">
    <source>
        <dbReference type="ARBA" id="ARBA00011233"/>
    </source>
</evidence>
<dbReference type="EC" id="2.5.1.9" evidence="5 10"/>
<evidence type="ECO:0000256" key="3">
    <source>
        <dbReference type="ARBA" id="ARBA00004887"/>
    </source>
</evidence>